<evidence type="ECO:0000313" key="1">
    <source>
        <dbReference type="EMBL" id="MEQ2285522.1"/>
    </source>
</evidence>
<keyword evidence="2" id="KW-1185">Reference proteome</keyword>
<dbReference type="EMBL" id="JAHRIP010013710">
    <property type="protein sequence ID" value="MEQ2285522.1"/>
    <property type="molecule type" value="Genomic_DNA"/>
</dbReference>
<protein>
    <submittedName>
        <fullName evidence="1">Uncharacterized protein</fullName>
    </submittedName>
</protein>
<evidence type="ECO:0000313" key="2">
    <source>
        <dbReference type="Proteomes" id="UP001469553"/>
    </source>
</evidence>
<dbReference type="Proteomes" id="UP001469553">
    <property type="component" value="Unassembled WGS sequence"/>
</dbReference>
<gene>
    <name evidence="1" type="ORF">AMECASPLE_032753</name>
</gene>
<comment type="caution">
    <text evidence="1">The sequence shown here is derived from an EMBL/GenBank/DDBJ whole genome shotgun (WGS) entry which is preliminary data.</text>
</comment>
<sequence length="138" mass="15382">MEKTCSSALLLVPGPLPPEFQLLYLGTGAWTSLHTNISIRLPIYPPALHRSTFVFVFLLEQGNKPQLTTGSTHRNLTSLPGFPSTFITPCDRLVTILGCAPLDHRKLTNVTVQGHTEWRKWKEAKKVSSEISIPTLFD</sequence>
<accession>A0ABV0XVH5</accession>
<name>A0ABV0XVH5_9TELE</name>
<organism evidence="1 2">
    <name type="scientific">Ameca splendens</name>
    <dbReference type="NCBI Taxonomy" id="208324"/>
    <lineage>
        <taxon>Eukaryota</taxon>
        <taxon>Metazoa</taxon>
        <taxon>Chordata</taxon>
        <taxon>Craniata</taxon>
        <taxon>Vertebrata</taxon>
        <taxon>Euteleostomi</taxon>
        <taxon>Actinopterygii</taxon>
        <taxon>Neopterygii</taxon>
        <taxon>Teleostei</taxon>
        <taxon>Neoteleostei</taxon>
        <taxon>Acanthomorphata</taxon>
        <taxon>Ovalentaria</taxon>
        <taxon>Atherinomorphae</taxon>
        <taxon>Cyprinodontiformes</taxon>
        <taxon>Goodeidae</taxon>
        <taxon>Ameca</taxon>
    </lineage>
</organism>
<proteinExistence type="predicted"/>
<reference evidence="1 2" key="1">
    <citation type="submission" date="2021-06" db="EMBL/GenBank/DDBJ databases">
        <authorList>
            <person name="Palmer J.M."/>
        </authorList>
    </citation>
    <scope>NUCLEOTIDE SEQUENCE [LARGE SCALE GENOMIC DNA]</scope>
    <source>
        <strain evidence="1 2">AS_MEX2019</strain>
        <tissue evidence="1">Muscle</tissue>
    </source>
</reference>